<reference evidence="1" key="1">
    <citation type="submission" date="2020-10" db="EMBL/GenBank/DDBJ databases">
        <authorList>
            <person name="Lu T."/>
            <person name="Wang Q."/>
            <person name="Han X."/>
        </authorList>
    </citation>
    <scope>NUCLEOTIDE SEQUENCE</scope>
    <source>
        <strain evidence="1">WQ 366</strain>
    </source>
</reference>
<proteinExistence type="predicted"/>
<keyword evidence="2" id="KW-1185">Reference proteome</keyword>
<dbReference type="EMBL" id="JADEYP010000003">
    <property type="protein sequence ID" value="MCA5004111.1"/>
    <property type="molecule type" value="Genomic_DNA"/>
</dbReference>
<dbReference type="SUPFAM" id="SSF53756">
    <property type="entry name" value="UDP-Glycosyltransferase/glycogen phosphorylase"/>
    <property type="match status" value="1"/>
</dbReference>
<comment type="caution">
    <text evidence="1">The sequence shown here is derived from an EMBL/GenBank/DDBJ whole genome shotgun (WGS) entry which is preliminary data.</text>
</comment>
<evidence type="ECO:0000313" key="2">
    <source>
        <dbReference type="Proteomes" id="UP001165302"/>
    </source>
</evidence>
<accession>A0ABS7Z1V6</accession>
<sequence>MFKKKILIVNYFLGIGGAEKYVFELTKFLVSHNIRPIIVIPNRKDQEFYDRLFEEQKVKVLRVDVCSFKILLKNFDFRSIYWNILFRFLGNVFFTKVHFMNLVIADRYMPFFNISRKVLWHITNKIQYEGRRYTFRPEIFEDNSNLLVYINKYQENEIHESYNVKCREVHFKLILNDD</sequence>
<dbReference type="Gene3D" id="3.40.50.2000">
    <property type="entry name" value="Glycogen Phosphorylase B"/>
    <property type="match status" value="1"/>
</dbReference>
<evidence type="ECO:0000313" key="1">
    <source>
        <dbReference type="EMBL" id="MCA5004111.1"/>
    </source>
</evidence>
<dbReference type="Proteomes" id="UP001165302">
    <property type="component" value="Unassembled WGS sequence"/>
</dbReference>
<organism evidence="1 2">
    <name type="scientific">Sphingobacterium bovistauri</name>
    <dbReference type="NCBI Taxonomy" id="2781959"/>
    <lineage>
        <taxon>Bacteria</taxon>
        <taxon>Pseudomonadati</taxon>
        <taxon>Bacteroidota</taxon>
        <taxon>Sphingobacteriia</taxon>
        <taxon>Sphingobacteriales</taxon>
        <taxon>Sphingobacteriaceae</taxon>
        <taxon>Sphingobacterium</taxon>
    </lineage>
</organism>
<name>A0ABS7Z1V6_9SPHI</name>
<evidence type="ECO:0008006" key="3">
    <source>
        <dbReference type="Google" id="ProtNLM"/>
    </source>
</evidence>
<gene>
    <name evidence="1" type="ORF">IPZ78_02955</name>
</gene>
<protein>
    <recommendedName>
        <fullName evidence="3">Glycosyltransferase subfamily 4-like N-terminal domain-containing protein</fullName>
    </recommendedName>
</protein>
<dbReference type="RefSeq" id="WP_225551443.1">
    <property type="nucleotide sequence ID" value="NZ_JADEYP010000003.1"/>
</dbReference>